<dbReference type="Pfam" id="PF02114">
    <property type="entry name" value="Phosducin"/>
    <property type="match status" value="1"/>
</dbReference>
<dbReference type="SUPFAM" id="SSF52833">
    <property type="entry name" value="Thioredoxin-like"/>
    <property type="match status" value="1"/>
</dbReference>
<dbReference type="GO" id="GO:0008277">
    <property type="term" value="P:regulation of G protein-coupled receptor signaling pathway"/>
    <property type="evidence" value="ECO:0007669"/>
    <property type="project" value="InterPro"/>
</dbReference>
<dbReference type="CDD" id="cd02987">
    <property type="entry name" value="Phd_like_Phd"/>
    <property type="match status" value="1"/>
</dbReference>
<evidence type="ECO:0000259" key="5">
    <source>
        <dbReference type="Pfam" id="PF02114"/>
    </source>
</evidence>
<comment type="caution">
    <text evidence="6">The sequence shown here is derived from an EMBL/GenBank/DDBJ whole genome shotgun (WGS) entry which is preliminary data.</text>
</comment>
<gene>
    <name evidence="6" type="ORF">EDS130_LOCUS8584</name>
    <name evidence="7" type="ORF">XAT740_LOCUS30863</name>
</gene>
<accession>A0A813Y649</accession>
<sequence>MVTLDDRLLGEKLQNYCSSSSDDEDEGGNESDDGKRTKSSTKFIPEAELNAPSSSSGFTDKTGPKGVIADWRRFKQLETEKRDEQDKERKALVKKLAMTCRSYLDDEEAKKKEQEAQEKLEEEFFDTEDEFFKEYRAKLMYQMQQRLLNVPRFGKQFDLDRENFTNAIDGENKNVTIVVHVYEQAVEGCKLMNNCFQILAEQYPYVKFCRIQASEAQMSHNFIRNGCPAILVYRAGELLSSFISVTNKLGDDFVVSDVESLLQESGYLSAAECEKSNTVRDSQVQQQLDQSDTDDD</sequence>
<evidence type="ECO:0000256" key="1">
    <source>
        <dbReference type="ARBA" id="ARBA00009686"/>
    </source>
</evidence>
<dbReference type="Gene3D" id="1.10.168.10">
    <property type="entry name" value="Phosducin, domain 2"/>
    <property type="match status" value="1"/>
</dbReference>
<evidence type="ECO:0000313" key="9">
    <source>
        <dbReference type="Proteomes" id="UP000663852"/>
    </source>
</evidence>
<comment type="similarity">
    <text evidence="1">Belongs to the phosducin family.</text>
</comment>
<dbReference type="PANTHER" id="PTHR46052:SF1">
    <property type="entry name" value="PHOSDUCIN-LIKE PROTEIN"/>
    <property type="match status" value="1"/>
</dbReference>
<dbReference type="Proteomes" id="UP000663828">
    <property type="component" value="Unassembled WGS sequence"/>
</dbReference>
<dbReference type="Gene3D" id="3.40.30.10">
    <property type="entry name" value="Glutaredoxin"/>
    <property type="match status" value="1"/>
</dbReference>
<dbReference type="PRINTS" id="PR00677">
    <property type="entry name" value="PHOSDUCIN"/>
</dbReference>
<name>A0A813Y649_ADIRI</name>
<dbReference type="EMBL" id="CAJNOR010002772">
    <property type="protein sequence ID" value="CAF1339258.1"/>
    <property type="molecule type" value="Genomic_DNA"/>
</dbReference>
<dbReference type="InterPro" id="IPR051499">
    <property type="entry name" value="Phosducin-like_reg"/>
</dbReference>
<dbReference type="EMBL" id="CAJNOJ010000028">
    <property type="protein sequence ID" value="CAF0876924.1"/>
    <property type="molecule type" value="Genomic_DNA"/>
</dbReference>
<keyword evidence="2" id="KW-0597">Phosphoprotein</keyword>
<reference evidence="6" key="1">
    <citation type="submission" date="2021-02" db="EMBL/GenBank/DDBJ databases">
        <authorList>
            <person name="Nowell W R."/>
        </authorList>
    </citation>
    <scope>NUCLEOTIDE SEQUENCE</scope>
</reference>
<feature type="coiled-coil region" evidence="3">
    <location>
        <begin position="103"/>
        <end position="130"/>
    </location>
</feature>
<proteinExistence type="inferred from homology"/>
<keyword evidence="3" id="KW-0175">Coiled coil</keyword>
<dbReference type="InterPro" id="IPR023196">
    <property type="entry name" value="Phosducin_N_dom_sf"/>
</dbReference>
<evidence type="ECO:0000313" key="7">
    <source>
        <dbReference type="EMBL" id="CAF1339258.1"/>
    </source>
</evidence>
<dbReference type="InterPro" id="IPR024253">
    <property type="entry name" value="Phosducin_thioredoxin-like_dom"/>
</dbReference>
<feature type="domain" description="Phosducin" evidence="5">
    <location>
        <begin position="53"/>
        <end position="285"/>
    </location>
</feature>
<dbReference type="InterPro" id="IPR001200">
    <property type="entry name" value="Phosducin"/>
</dbReference>
<dbReference type="OrthoDB" id="70588at2759"/>
<feature type="region of interest" description="Disordered" evidence="4">
    <location>
        <begin position="1"/>
        <end position="65"/>
    </location>
</feature>
<evidence type="ECO:0000256" key="4">
    <source>
        <dbReference type="SAM" id="MobiDB-lite"/>
    </source>
</evidence>
<organism evidence="6 9">
    <name type="scientific">Adineta ricciae</name>
    <name type="common">Rotifer</name>
    <dbReference type="NCBI Taxonomy" id="249248"/>
    <lineage>
        <taxon>Eukaryota</taxon>
        <taxon>Metazoa</taxon>
        <taxon>Spiralia</taxon>
        <taxon>Gnathifera</taxon>
        <taxon>Rotifera</taxon>
        <taxon>Eurotatoria</taxon>
        <taxon>Bdelloidea</taxon>
        <taxon>Adinetida</taxon>
        <taxon>Adinetidae</taxon>
        <taxon>Adineta</taxon>
    </lineage>
</organism>
<feature type="compositionally biased region" description="Basic and acidic residues" evidence="4">
    <location>
        <begin position="1"/>
        <end position="10"/>
    </location>
</feature>
<protein>
    <recommendedName>
        <fullName evidence="5">Phosducin domain-containing protein</fullName>
    </recommendedName>
</protein>
<evidence type="ECO:0000313" key="6">
    <source>
        <dbReference type="EMBL" id="CAF0876924.1"/>
    </source>
</evidence>
<dbReference type="AlphaFoldDB" id="A0A813Y649"/>
<dbReference type="InterPro" id="IPR036249">
    <property type="entry name" value="Thioredoxin-like_sf"/>
</dbReference>
<dbReference type="Proteomes" id="UP000663852">
    <property type="component" value="Unassembled WGS sequence"/>
</dbReference>
<evidence type="ECO:0000313" key="8">
    <source>
        <dbReference type="Proteomes" id="UP000663828"/>
    </source>
</evidence>
<evidence type="ECO:0000256" key="2">
    <source>
        <dbReference type="ARBA" id="ARBA00022553"/>
    </source>
</evidence>
<evidence type="ECO:0000256" key="3">
    <source>
        <dbReference type="SAM" id="Coils"/>
    </source>
</evidence>
<dbReference type="PANTHER" id="PTHR46052">
    <property type="entry name" value="PHOSDUCIN-LIKE PROTEIN"/>
    <property type="match status" value="1"/>
</dbReference>
<feature type="compositionally biased region" description="Acidic residues" evidence="4">
    <location>
        <begin position="21"/>
        <end position="31"/>
    </location>
</feature>
<keyword evidence="8" id="KW-1185">Reference proteome</keyword>